<evidence type="ECO:0000313" key="2">
    <source>
        <dbReference type="Proteomes" id="UP001054837"/>
    </source>
</evidence>
<dbReference type="Proteomes" id="UP001054837">
    <property type="component" value="Unassembled WGS sequence"/>
</dbReference>
<gene>
    <name evidence="1" type="ORF">CDAR_15691</name>
</gene>
<name>A0AAV4Q758_9ARAC</name>
<comment type="caution">
    <text evidence="1">The sequence shown here is derived from an EMBL/GenBank/DDBJ whole genome shotgun (WGS) entry which is preliminary data.</text>
</comment>
<dbReference type="AlphaFoldDB" id="A0AAV4Q758"/>
<reference evidence="1 2" key="1">
    <citation type="submission" date="2021-06" db="EMBL/GenBank/DDBJ databases">
        <title>Caerostris darwini draft genome.</title>
        <authorList>
            <person name="Kono N."/>
            <person name="Arakawa K."/>
        </authorList>
    </citation>
    <scope>NUCLEOTIDE SEQUENCE [LARGE SCALE GENOMIC DNA]</scope>
</reference>
<organism evidence="1 2">
    <name type="scientific">Caerostris darwini</name>
    <dbReference type="NCBI Taxonomy" id="1538125"/>
    <lineage>
        <taxon>Eukaryota</taxon>
        <taxon>Metazoa</taxon>
        <taxon>Ecdysozoa</taxon>
        <taxon>Arthropoda</taxon>
        <taxon>Chelicerata</taxon>
        <taxon>Arachnida</taxon>
        <taxon>Araneae</taxon>
        <taxon>Araneomorphae</taxon>
        <taxon>Entelegynae</taxon>
        <taxon>Araneoidea</taxon>
        <taxon>Araneidae</taxon>
        <taxon>Caerostris</taxon>
    </lineage>
</organism>
<proteinExistence type="predicted"/>
<protein>
    <submittedName>
        <fullName evidence="1">Uncharacterized protein</fullName>
    </submittedName>
</protein>
<sequence>MSSISSMQLLGDRRPYWRSDIIGRSHPLCQTNAVNMWLQIVMPICKAEASERSSCKNMVSCDKALPPLKSLKLLLMKLSMAAVIRLHAVLSK</sequence>
<evidence type="ECO:0000313" key="1">
    <source>
        <dbReference type="EMBL" id="GIY05858.1"/>
    </source>
</evidence>
<dbReference type="EMBL" id="BPLQ01004127">
    <property type="protein sequence ID" value="GIY05858.1"/>
    <property type="molecule type" value="Genomic_DNA"/>
</dbReference>
<accession>A0AAV4Q758</accession>
<keyword evidence="2" id="KW-1185">Reference proteome</keyword>